<evidence type="ECO:0000256" key="1">
    <source>
        <dbReference type="SAM" id="SignalP"/>
    </source>
</evidence>
<dbReference type="Proteomes" id="UP001327225">
    <property type="component" value="Chromosome"/>
</dbReference>
<feature type="signal peptide" evidence="1">
    <location>
        <begin position="1"/>
        <end position="36"/>
    </location>
</feature>
<protein>
    <recommendedName>
        <fullName evidence="4">Fibronectin type-III domain-containing protein</fullName>
    </recommendedName>
</protein>
<keyword evidence="3" id="KW-1185">Reference proteome</keyword>
<evidence type="ECO:0008006" key="4">
    <source>
        <dbReference type="Google" id="ProtNLM"/>
    </source>
</evidence>
<evidence type="ECO:0000313" key="3">
    <source>
        <dbReference type="Proteomes" id="UP001327225"/>
    </source>
</evidence>
<dbReference type="EMBL" id="CP141059">
    <property type="protein sequence ID" value="WQQ27829.1"/>
    <property type="molecule type" value="Genomic_DNA"/>
</dbReference>
<organism evidence="2 3">
    <name type="scientific">Nocardioides bizhenqiangii</name>
    <dbReference type="NCBI Taxonomy" id="3095076"/>
    <lineage>
        <taxon>Bacteria</taxon>
        <taxon>Bacillati</taxon>
        <taxon>Actinomycetota</taxon>
        <taxon>Actinomycetes</taxon>
        <taxon>Propionibacteriales</taxon>
        <taxon>Nocardioidaceae</taxon>
        <taxon>Nocardioides</taxon>
    </lineage>
</organism>
<evidence type="ECO:0000313" key="2">
    <source>
        <dbReference type="EMBL" id="WQQ27829.1"/>
    </source>
</evidence>
<dbReference type="RefSeq" id="WP_322938127.1">
    <property type="nucleotide sequence ID" value="NZ_CP141059.1"/>
</dbReference>
<dbReference type="PROSITE" id="PS51318">
    <property type="entry name" value="TAT"/>
    <property type="match status" value="1"/>
</dbReference>
<keyword evidence="1" id="KW-0732">Signal</keyword>
<gene>
    <name evidence="2" type="ORF">SHK19_06245</name>
</gene>
<name>A0ABZ0ZV81_9ACTN</name>
<proteinExistence type="predicted"/>
<accession>A0ABZ0ZV81</accession>
<dbReference type="SUPFAM" id="SSF89372">
    <property type="entry name" value="Fucose-specific lectin"/>
    <property type="match status" value="1"/>
</dbReference>
<dbReference type="InterPro" id="IPR006311">
    <property type="entry name" value="TAT_signal"/>
</dbReference>
<sequence length="658" mass="68807">MSTSQFSGPRRRTAALLAAGAVAAGALGLPPAPGQAAGWDDSFTLAADNSGFRNVSVVSTGAGDAVALWIDGDTGADRVRARVAVDGTWGPATWVSPQGVDTEYVEVVANDDGDVAATWVAQYDGVNWKPRGARLEDDGTWSPAIDLWHTAATYDSVSSAIDGDGTLHVAFRAAVAGKETVQVRTWEPGLATTGKAIATEFGASVSVDANEAGQAVLAYGTDESIDGVYAAEFTPGGGWNEPEQVSFLTASARDPQVVIDGAGRSTIFFNGKVGDDSSDWRVHATTENQAGTGWTGLGVISAPGKTTSFLSADTDATGRTLVAWQTNVDGFYDAAYAARPSTGGAWGPATSLNVPDHSWIYLYPEVSVSDSGTQLIDYVSGGTRITKYRTHPALSFSTLNHGAGYDEVSYRIEADVDNAGNAALIGYWDPAVGFDEIRARLLDRAGPTTTLTAPLPNTTKGTAIRLAWTAADEVSGVKTTDVSVKSAAWNQAGFGQSTNAVDDSVVDHAKYTGTPGSTYCFIARSVDNVNNLGAGSPERCTTLPVDDASLVGPVWTRVSDVTGHYLTTLSTTKTKGARLVLNGVKAKRLGLVIHRSANGGKAVVKLGTEVLRTVNFKGTGKRRVVKLATFDEIRSGKVVIRVVTEGKRVAVDGLFVAK</sequence>
<reference evidence="3" key="1">
    <citation type="submission" date="2023-12" db="EMBL/GenBank/DDBJ databases">
        <title>Novel species in genus Nocardioides.</title>
        <authorList>
            <person name="Zhou H."/>
        </authorList>
    </citation>
    <scope>NUCLEOTIDE SEQUENCE [LARGE SCALE GENOMIC DNA]</scope>
    <source>
        <strain evidence="3">HM61</strain>
    </source>
</reference>
<feature type="chain" id="PRO_5045624031" description="Fibronectin type-III domain-containing protein" evidence="1">
    <location>
        <begin position="37"/>
        <end position="658"/>
    </location>
</feature>